<sequence>MTKPSLSADVDATSNPKVFMTAPKIVALVLFPILVVETLMTTLGATDPSLVILGFGVAALFLIEIFRRWFLKEPVKRDVLSDATTSLAVSAITRFLNILLVFPLGFIWMKFLTEHTPINLEQGIANLFGGDLNNGWAIALTLALALIGVDFLYYCAHRVGHRVELAWGSHSVHHSSEHYNPSTAIRISFLDEFWDVVAISALCLLGIGPLYVIGAFSIVLLYQLPLHQTWSPQLPRWYEYLFNTPHHHRIHHAFQKVYIDKNFGGILIIWDRMFGSFVGIDALQPPNYGLTIPVGTYNPLKVLFSELGHMGSKVRQAKSASAAFGYVFKEPYWEPASKN</sequence>
<evidence type="ECO:0000313" key="9">
    <source>
        <dbReference type="EMBL" id="CAB4912150.1"/>
    </source>
</evidence>
<dbReference type="GO" id="GO:0005783">
    <property type="term" value="C:endoplasmic reticulum"/>
    <property type="evidence" value="ECO:0007669"/>
    <property type="project" value="TreeGrafter"/>
</dbReference>
<keyword evidence="6 7" id="KW-0472">Membrane</keyword>
<reference evidence="9" key="1">
    <citation type="submission" date="2020-05" db="EMBL/GenBank/DDBJ databases">
        <authorList>
            <person name="Chiriac C."/>
            <person name="Salcher M."/>
            <person name="Ghai R."/>
            <person name="Kavagutti S V."/>
        </authorList>
    </citation>
    <scope>NUCLEOTIDE SEQUENCE</scope>
</reference>
<dbReference type="AlphaFoldDB" id="A0A6J7H717"/>
<dbReference type="GO" id="GO:0016020">
    <property type="term" value="C:membrane"/>
    <property type="evidence" value="ECO:0007669"/>
    <property type="project" value="GOC"/>
</dbReference>
<evidence type="ECO:0000256" key="6">
    <source>
        <dbReference type="ARBA" id="ARBA00023136"/>
    </source>
</evidence>
<keyword evidence="4" id="KW-0560">Oxidoreductase</keyword>
<accession>A0A6J7H717</accession>
<evidence type="ECO:0000256" key="3">
    <source>
        <dbReference type="ARBA" id="ARBA00022989"/>
    </source>
</evidence>
<keyword evidence="5" id="KW-0443">Lipid metabolism</keyword>
<name>A0A6J7H717_9ZZZZ</name>
<feature type="transmembrane region" description="Helical" evidence="7">
    <location>
        <begin position="196"/>
        <end position="222"/>
    </location>
</feature>
<keyword evidence="3 7" id="KW-1133">Transmembrane helix</keyword>
<proteinExistence type="predicted"/>
<dbReference type="GO" id="GO:0005506">
    <property type="term" value="F:iron ion binding"/>
    <property type="evidence" value="ECO:0007669"/>
    <property type="project" value="InterPro"/>
</dbReference>
<protein>
    <submittedName>
        <fullName evidence="9">Unannotated protein</fullName>
    </submittedName>
</protein>
<evidence type="ECO:0000259" key="8">
    <source>
        <dbReference type="Pfam" id="PF04116"/>
    </source>
</evidence>
<feature type="transmembrane region" description="Helical" evidence="7">
    <location>
        <begin position="49"/>
        <end position="66"/>
    </location>
</feature>
<dbReference type="EMBL" id="CAFBMO010000053">
    <property type="protein sequence ID" value="CAB4912150.1"/>
    <property type="molecule type" value="Genomic_DNA"/>
</dbReference>
<evidence type="ECO:0000256" key="2">
    <source>
        <dbReference type="ARBA" id="ARBA00022692"/>
    </source>
</evidence>
<evidence type="ECO:0000256" key="4">
    <source>
        <dbReference type="ARBA" id="ARBA00023002"/>
    </source>
</evidence>
<dbReference type="GO" id="GO:0008610">
    <property type="term" value="P:lipid biosynthetic process"/>
    <property type="evidence" value="ECO:0007669"/>
    <property type="project" value="InterPro"/>
</dbReference>
<comment type="subcellular location">
    <subcellularLocation>
        <location evidence="1">Endomembrane system</location>
        <topology evidence="1">Multi-pass membrane protein</topology>
    </subcellularLocation>
</comment>
<feature type="transmembrane region" description="Helical" evidence="7">
    <location>
        <begin position="87"/>
        <end position="109"/>
    </location>
</feature>
<feature type="transmembrane region" description="Helical" evidence="7">
    <location>
        <begin position="136"/>
        <end position="156"/>
    </location>
</feature>
<dbReference type="GO" id="GO:0006643">
    <property type="term" value="P:membrane lipid metabolic process"/>
    <property type="evidence" value="ECO:0007669"/>
    <property type="project" value="TreeGrafter"/>
</dbReference>
<feature type="domain" description="Fatty acid hydroxylase" evidence="8">
    <location>
        <begin position="143"/>
        <end position="276"/>
    </location>
</feature>
<organism evidence="9">
    <name type="scientific">freshwater metagenome</name>
    <dbReference type="NCBI Taxonomy" id="449393"/>
    <lineage>
        <taxon>unclassified sequences</taxon>
        <taxon>metagenomes</taxon>
        <taxon>ecological metagenomes</taxon>
    </lineage>
</organism>
<evidence type="ECO:0000256" key="5">
    <source>
        <dbReference type="ARBA" id="ARBA00023098"/>
    </source>
</evidence>
<dbReference type="InterPro" id="IPR006694">
    <property type="entry name" value="Fatty_acid_hydroxylase"/>
</dbReference>
<keyword evidence="2 7" id="KW-0812">Transmembrane</keyword>
<dbReference type="GO" id="GO:0050479">
    <property type="term" value="F:glyceryl-ether monooxygenase activity"/>
    <property type="evidence" value="ECO:0007669"/>
    <property type="project" value="TreeGrafter"/>
</dbReference>
<dbReference type="PANTHER" id="PTHR21624:SF1">
    <property type="entry name" value="ALKYLGLYCEROL MONOOXYGENASE"/>
    <property type="match status" value="1"/>
</dbReference>
<feature type="transmembrane region" description="Helical" evidence="7">
    <location>
        <begin position="25"/>
        <end position="43"/>
    </location>
</feature>
<dbReference type="InterPro" id="IPR051689">
    <property type="entry name" value="Sterol_desaturase/TMEM195"/>
</dbReference>
<evidence type="ECO:0000256" key="1">
    <source>
        <dbReference type="ARBA" id="ARBA00004127"/>
    </source>
</evidence>
<dbReference type="Pfam" id="PF04116">
    <property type="entry name" value="FA_hydroxylase"/>
    <property type="match status" value="1"/>
</dbReference>
<dbReference type="PANTHER" id="PTHR21624">
    <property type="entry name" value="STEROL DESATURASE-RELATED PROTEIN"/>
    <property type="match status" value="1"/>
</dbReference>
<evidence type="ECO:0000256" key="7">
    <source>
        <dbReference type="SAM" id="Phobius"/>
    </source>
</evidence>
<gene>
    <name evidence="9" type="ORF">UFOPK3576_01198</name>
</gene>